<evidence type="ECO:0008006" key="15">
    <source>
        <dbReference type="Google" id="ProtNLM"/>
    </source>
</evidence>
<dbReference type="HOGENOM" id="CLU_1166408_0_0_1"/>
<comment type="subcellular location">
    <subcellularLocation>
        <location evidence="1">Membrane</location>
    </subcellularLocation>
</comment>
<dbReference type="PANTHER" id="PTHR23130:SF171">
    <property type="entry name" value="OS01G0895300 PROTEIN"/>
    <property type="match status" value="1"/>
</dbReference>
<dbReference type="SMART" id="SM00664">
    <property type="entry name" value="DoH"/>
    <property type="match status" value="1"/>
</dbReference>
<dbReference type="Proteomes" id="UP000030755">
    <property type="component" value="Unassembled WGS sequence"/>
</dbReference>
<evidence type="ECO:0000256" key="2">
    <source>
        <dbReference type="ARBA" id="ARBA00022448"/>
    </source>
</evidence>
<dbReference type="STRING" id="988480.A0A075ARK5"/>
<evidence type="ECO:0000259" key="9">
    <source>
        <dbReference type="PROSITE" id="PS50836"/>
    </source>
</evidence>
<keyword evidence="4" id="KW-0732">Signal</keyword>
<keyword evidence="5" id="KW-0249">Electron transport</keyword>
<keyword evidence="3 8" id="KW-0812">Transmembrane</keyword>
<dbReference type="EMBL" id="KE561117">
    <property type="protein sequence ID" value="EPZ32810.1"/>
    <property type="molecule type" value="Genomic_DNA"/>
</dbReference>
<dbReference type="Proteomes" id="UP000281549">
    <property type="component" value="Unassembled WGS sequence"/>
</dbReference>
<evidence type="ECO:0000256" key="6">
    <source>
        <dbReference type="ARBA" id="ARBA00022989"/>
    </source>
</evidence>
<protein>
    <recommendedName>
        <fullName evidence="15">DOMON domain-containing protein</fullName>
    </recommendedName>
</protein>
<dbReference type="PROSITE" id="PS50939">
    <property type="entry name" value="CYTOCHROME_B561"/>
    <property type="match status" value="1"/>
</dbReference>
<name>A0A075ARK5_ROZAC</name>
<evidence type="ECO:0000256" key="5">
    <source>
        <dbReference type="ARBA" id="ARBA00022982"/>
    </source>
</evidence>
<evidence type="ECO:0000313" key="13">
    <source>
        <dbReference type="Proteomes" id="UP000030755"/>
    </source>
</evidence>
<reference evidence="14" key="2">
    <citation type="journal article" date="2018" name="Nat. Microbiol.">
        <title>Leveraging single-cell genomics to expand the fungal tree of life.</title>
        <authorList>
            <person name="Ahrendt S.R."/>
            <person name="Quandt C.A."/>
            <person name="Ciobanu D."/>
            <person name="Clum A."/>
            <person name="Salamov A."/>
            <person name="Andreopoulos B."/>
            <person name="Cheng J.F."/>
            <person name="Woyke T."/>
            <person name="Pelin A."/>
            <person name="Henrissat B."/>
            <person name="Reynolds N.K."/>
            <person name="Benny G.L."/>
            <person name="Smith M.E."/>
            <person name="James T.Y."/>
            <person name="Grigoriev I.V."/>
        </authorList>
    </citation>
    <scope>NUCLEOTIDE SEQUENCE [LARGE SCALE GENOMIC DNA]</scope>
    <source>
        <strain evidence="14">CSF55</strain>
    </source>
</reference>
<dbReference type="CDD" id="cd08760">
    <property type="entry name" value="Cyt_b561_FRRS1_like"/>
    <property type="match status" value="1"/>
</dbReference>
<evidence type="ECO:0000256" key="8">
    <source>
        <dbReference type="SAM" id="Phobius"/>
    </source>
</evidence>
<evidence type="ECO:0000313" key="12">
    <source>
        <dbReference type="EMBL" id="RKP19093.1"/>
    </source>
</evidence>
<feature type="domain" description="DOMON" evidence="9">
    <location>
        <begin position="26"/>
        <end position="137"/>
    </location>
</feature>
<proteinExistence type="predicted"/>
<dbReference type="PANTHER" id="PTHR23130">
    <property type="entry name" value="CYTOCHROME B561 AND DOMON DOMAIN-CONTAINING PROTEIN"/>
    <property type="match status" value="1"/>
</dbReference>
<reference evidence="11 13" key="1">
    <citation type="journal article" date="2013" name="Curr. Biol.">
        <title>Shared signatures of parasitism and phylogenomics unite Cryptomycota and microsporidia.</title>
        <authorList>
            <person name="James T.Y."/>
            <person name="Pelin A."/>
            <person name="Bonen L."/>
            <person name="Ahrendt S."/>
            <person name="Sain D."/>
            <person name="Corradi N."/>
            <person name="Stajich J.E."/>
        </authorList>
    </citation>
    <scope>NUCLEOTIDE SEQUENCE [LARGE SCALE GENOMIC DNA]</scope>
    <source>
        <strain evidence="11">CSF55</strain>
        <strain evidence="11">CSF55</strain>
    </source>
</reference>
<sequence length="238" mass="26568">MYKRHIILSIFSLAHAKDYFVSSPDGKFKINYATTDNRISFNIKVSSAKDEWIGFGLSTDGKMKGADMVVVRDGVLNSFIGIERARPQESSAKLENIKILELTEGTIEFQFARPFTNPDFNVQIKEGKDLLMLYAYGPSGNWGYHGREARGVIPASLGGDTNAIGNIVKHKLSLFSVLHGILMLFGWLFLTPTAILLARYLKRLIPNWYIVHRNIQFFTVVIALASVLVILSGNTLIA</sequence>
<dbReference type="OrthoDB" id="188511at2759"/>
<keyword evidence="7 8" id="KW-0472">Membrane</keyword>
<feature type="transmembrane region" description="Helical" evidence="8">
    <location>
        <begin position="217"/>
        <end position="237"/>
    </location>
</feature>
<dbReference type="GO" id="GO:0016020">
    <property type="term" value="C:membrane"/>
    <property type="evidence" value="ECO:0007669"/>
    <property type="project" value="UniProtKB-SubCell"/>
</dbReference>
<evidence type="ECO:0000259" key="10">
    <source>
        <dbReference type="PROSITE" id="PS50939"/>
    </source>
</evidence>
<keyword evidence="2" id="KW-0813">Transport</keyword>
<reference evidence="12" key="3">
    <citation type="submission" date="2018-08" db="EMBL/GenBank/DDBJ databases">
        <title>Leveraging single-cell genomics to expand the Fungal Tree of Life.</title>
        <authorList>
            <consortium name="DOE Joint Genome Institute"/>
            <person name="Ahrendt S.R."/>
            <person name="Quandt C.A."/>
            <person name="Ciobanu D."/>
            <person name="Clum A."/>
            <person name="Salamov A."/>
            <person name="Andreopoulos B."/>
            <person name="Cheng J.-F."/>
            <person name="Woyke T."/>
            <person name="Pelin A."/>
            <person name="Henrissat B."/>
            <person name="Reynolds N."/>
            <person name="Benny G.L."/>
            <person name="Smith M.E."/>
            <person name="James T.Y."/>
            <person name="Grigoriev I.V."/>
        </authorList>
    </citation>
    <scope>NUCLEOTIDE SEQUENCE</scope>
    <source>
        <strain evidence="12">CSF55</strain>
    </source>
</reference>
<evidence type="ECO:0000256" key="4">
    <source>
        <dbReference type="ARBA" id="ARBA00022729"/>
    </source>
</evidence>
<keyword evidence="6 8" id="KW-1133">Transmembrane helix</keyword>
<gene>
    <name evidence="11" type="ORF">O9G_000885</name>
    <name evidence="12" type="ORF">ROZALSC1DRAFT_29281</name>
</gene>
<dbReference type="InterPro" id="IPR005018">
    <property type="entry name" value="DOMON_domain"/>
</dbReference>
<accession>A0A075ARK5</accession>
<feature type="domain" description="Cytochrome b561" evidence="10">
    <location>
        <begin position="141"/>
        <end position="238"/>
    </location>
</feature>
<evidence type="ECO:0000313" key="14">
    <source>
        <dbReference type="Proteomes" id="UP000281549"/>
    </source>
</evidence>
<dbReference type="PROSITE" id="PS50836">
    <property type="entry name" value="DOMON"/>
    <property type="match status" value="1"/>
</dbReference>
<keyword evidence="13" id="KW-1185">Reference proteome</keyword>
<evidence type="ECO:0000256" key="7">
    <source>
        <dbReference type="ARBA" id="ARBA00023136"/>
    </source>
</evidence>
<dbReference type="AlphaFoldDB" id="A0A075ARK5"/>
<evidence type="ECO:0000256" key="1">
    <source>
        <dbReference type="ARBA" id="ARBA00004370"/>
    </source>
</evidence>
<dbReference type="InterPro" id="IPR006593">
    <property type="entry name" value="Cyt_b561/ferric_Rdtase_TM"/>
</dbReference>
<dbReference type="EMBL" id="ML005298">
    <property type="protein sequence ID" value="RKP19093.1"/>
    <property type="molecule type" value="Genomic_DNA"/>
</dbReference>
<feature type="transmembrane region" description="Helical" evidence="8">
    <location>
        <begin position="172"/>
        <end position="197"/>
    </location>
</feature>
<dbReference type="Pfam" id="PF03351">
    <property type="entry name" value="DOMON"/>
    <property type="match status" value="1"/>
</dbReference>
<evidence type="ECO:0000313" key="11">
    <source>
        <dbReference type="EMBL" id="EPZ32810.1"/>
    </source>
</evidence>
<evidence type="ECO:0000256" key="3">
    <source>
        <dbReference type="ARBA" id="ARBA00022692"/>
    </source>
</evidence>
<dbReference type="Gene3D" id="1.20.120.1770">
    <property type="match status" value="1"/>
</dbReference>
<dbReference type="CDD" id="cd09631">
    <property type="entry name" value="DOMON_DOH"/>
    <property type="match status" value="1"/>
</dbReference>
<dbReference type="InterPro" id="IPR045266">
    <property type="entry name" value="DOH_DOMON"/>
</dbReference>
<organism evidence="11 13">
    <name type="scientific">Rozella allomycis (strain CSF55)</name>
    <dbReference type="NCBI Taxonomy" id="988480"/>
    <lineage>
        <taxon>Eukaryota</taxon>
        <taxon>Fungi</taxon>
        <taxon>Fungi incertae sedis</taxon>
        <taxon>Cryptomycota</taxon>
        <taxon>Cryptomycota incertae sedis</taxon>
        <taxon>Rozella</taxon>
    </lineage>
</organism>